<name>A0A1I3F7W6_9RHOB</name>
<dbReference type="OrthoDB" id="9776275at2"/>
<dbReference type="EMBL" id="FOQH01000004">
    <property type="protein sequence ID" value="SFI07322.1"/>
    <property type="molecule type" value="Genomic_DNA"/>
</dbReference>
<evidence type="ECO:0000256" key="2">
    <source>
        <dbReference type="SAM" id="SignalP"/>
    </source>
</evidence>
<dbReference type="STRING" id="1114924.SAMN05216258_104116"/>
<dbReference type="Proteomes" id="UP000199377">
    <property type="component" value="Unassembled WGS sequence"/>
</dbReference>
<proteinExistence type="predicted"/>
<gene>
    <name evidence="3" type="ORF">SAMN05216258_104116</name>
</gene>
<protein>
    <recommendedName>
        <fullName evidence="5">Lipid A deacylase LpxR family protein</fullName>
    </recommendedName>
</protein>
<dbReference type="Gene3D" id="2.40.128.140">
    <property type="entry name" value="Outer membrane protein"/>
    <property type="match status" value="1"/>
</dbReference>
<dbReference type="InterPro" id="IPR037107">
    <property type="entry name" value="Put_OMP_sf"/>
</dbReference>
<dbReference type="Pfam" id="PF09982">
    <property type="entry name" value="LpxR"/>
    <property type="match status" value="1"/>
</dbReference>
<feature type="compositionally biased region" description="Low complexity" evidence="1">
    <location>
        <begin position="52"/>
        <end position="72"/>
    </location>
</feature>
<feature type="signal peptide" evidence="2">
    <location>
        <begin position="1"/>
        <end position="28"/>
    </location>
</feature>
<dbReference type="AlphaFoldDB" id="A0A1I3F7W6"/>
<organism evidence="3 4">
    <name type="scientific">Albimonas pacifica</name>
    <dbReference type="NCBI Taxonomy" id="1114924"/>
    <lineage>
        <taxon>Bacteria</taxon>
        <taxon>Pseudomonadati</taxon>
        <taxon>Pseudomonadota</taxon>
        <taxon>Alphaproteobacteria</taxon>
        <taxon>Rhodobacterales</taxon>
        <taxon>Paracoccaceae</taxon>
        <taxon>Albimonas</taxon>
    </lineage>
</organism>
<evidence type="ECO:0000256" key="1">
    <source>
        <dbReference type="SAM" id="MobiDB-lite"/>
    </source>
</evidence>
<keyword evidence="4" id="KW-1185">Reference proteome</keyword>
<evidence type="ECO:0000313" key="3">
    <source>
        <dbReference type="EMBL" id="SFI07322.1"/>
    </source>
</evidence>
<dbReference type="RefSeq" id="WP_092859420.1">
    <property type="nucleotide sequence ID" value="NZ_FOQH01000004.1"/>
</dbReference>
<dbReference type="InterPro" id="IPR018707">
    <property type="entry name" value="LpxR"/>
</dbReference>
<keyword evidence="2" id="KW-0732">Signal</keyword>
<evidence type="ECO:0008006" key="5">
    <source>
        <dbReference type="Google" id="ProtNLM"/>
    </source>
</evidence>
<reference evidence="3 4" key="1">
    <citation type="submission" date="2016-10" db="EMBL/GenBank/DDBJ databases">
        <authorList>
            <person name="de Groot N.N."/>
        </authorList>
    </citation>
    <scope>NUCLEOTIDE SEQUENCE [LARGE SCALE GENOMIC DNA]</scope>
    <source>
        <strain evidence="3 4">CGMCC 1.11030</strain>
    </source>
</reference>
<evidence type="ECO:0000313" key="4">
    <source>
        <dbReference type="Proteomes" id="UP000199377"/>
    </source>
</evidence>
<accession>A0A1I3F7W6</accession>
<feature type="region of interest" description="Disordered" evidence="1">
    <location>
        <begin position="52"/>
        <end position="82"/>
    </location>
</feature>
<sequence>MTPALARLPVLAPALLSAALAVSGPAAAQEAGPALAGPAAPGLGAAMGLAAAPLRDPGTEPGEPAAEPAAGPDGSQEPPAEDLPAWVDADARGTLSVTFENDIFGDDDKDYTNGVRFDYVTPRNNLTAAGRLAKRGLFEWFSDADDWYEFYTLGQNMYTPSDISRRVPPPGDRPYAGFLYGGFGVAADRGDRLDTIALEVGVVGPSSQADRTQTLVHDVIGAQKPRGWHTQLEDEPGVRLVYERKWRFGADLPTRVLDLSVDWAPSVTATLGNVETSVAAGGIVRLGKDLADDYGPPRVRPAVASPGFFRNEDDFGWYVFAGVEGRVVGRNIFIEGNTFGGVDGVEPNRLVADVQAGAAIQVGRVELSFTQVLRTEEYAGQDGPAVFGSVNLRTRF</sequence>
<feature type="chain" id="PRO_5011475826" description="Lipid A deacylase LpxR family protein" evidence="2">
    <location>
        <begin position="29"/>
        <end position="396"/>
    </location>
</feature>